<dbReference type="EMBL" id="BMAR01000085">
    <property type="protein sequence ID" value="GFR53087.1"/>
    <property type="molecule type" value="Genomic_DNA"/>
</dbReference>
<evidence type="ECO:0000313" key="3">
    <source>
        <dbReference type="Proteomes" id="UP001054857"/>
    </source>
</evidence>
<dbReference type="Gene3D" id="3.90.70.130">
    <property type="match status" value="1"/>
</dbReference>
<feature type="non-terminal residue" evidence="2">
    <location>
        <position position="1"/>
    </location>
</feature>
<evidence type="ECO:0000313" key="2">
    <source>
        <dbReference type="EMBL" id="GFR53087.1"/>
    </source>
</evidence>
<sequence>GTAGAAGEEPVRQPPQQWGALRSSPVTLTGMPPLYFQHEGHSRTIIGIERRRAPPPRTAASNPPSGGGSSSSSGGGQAGYVTTLLVLDPGAPSAALEAALVQRRQWQRLVRRGVHTLTRPQYQLMYVDLAG</sequence>
<name>A0AAD3E552_9CHLO</name>
<dbReference type="Proteomes" id="UP001054857">
    <property type="component" value="Unassembled WGS sequence"/>
</dbReference>
<comment type="caution">
    <text evidence="2">The sequence shown here is derived from an EMBL/GenBank/DDBJ whole genome shotgun (WGS) entry which is preliminary data.</text>
</comment>
<accession>A0AAD3E552</accession>
<protein>
    <submittedName>
        <fullName evidence="2">Uncharacterized protein</fullName>
    </submittedName>
</protein>
<feature type="non-terminal residue" evidence="2">
    <location>
        <position position="131"/>
    </location>
</feature>
<organism evidence="2 3">
    <name type="scientific">Astrephomene gubernaculifera</name>
    <dbReference type="NCBI Taxonomy" id="47775"/>
    <lineage>
        <taxon>Eukaryota</taxon>
        <taxon>Viridiplantae</taxon>
        <taxon>Chlorophyta</taxon>
        <taxon>core chlorophytes</taxon>
        <taxon>Chlorophyceae</taxon>
        <taxon>CS clade</taxon>
        <taxon>Chlamydomonadales</taxon>
        <taxon>Astrephomenaceae</taxon>
        <taxon>Astrephomene</taxon>
    </lineage>
</organism>
<feature type="region of interest" description="Disordered" evidence="1">
    <location>
        <begin position="1"/>
        <end position="78"/>
    </location>
</feature>
<evidence type="ECO:0000256" key="1">
    <source>
        <dbReference type="SAM" id="MobiDB-lite"/>
    </source>
</evidence>
<gene>
    <name evidence="2" type="ORF">Agub_g15781</name>
</gene>
<feature type="compositionally biased region" description="Basic and acidic residues" evidence="1">
    <location>
        <begin position="38"/>
        <end position="52"/>
    </location>
</feature>
<keyword evidence="3" id="KW-1185">Reference proteome</keyword>
<proteinExistence type="predicted"/>
<dbReference type="AlphaFoldDB" id="A0AAD3E552"/>
<reference evidence="2 3" key="1">
    <citation type="journal article" date="2021" name="Sci. Rep.">
        <title>Genome sequencing of the multicellular alga Astrephomene provides insights into convergent evolution of germ-soma differentiation.</title>
        <authorList>
            <person name="Yamashita S."/>
            <person name="Yamamoto K."/>
            <person name="Matsuzaki R."/>
            <person name="Suzuki S."/>
            <person name="Yamaguchi H."/>
            <person name="Hirooka S."/>
            <person name="Minakuchi Y."/>
            <person name="Miyagishima S."/>
            <person name="Kawachi M."/>
            <person name="Toyoda A."/>
            <person name="Nozaki H."/>
        </authorList>
    </citation>
    <scope>NUCLEOTIDE SEQUENCE [LARGE SCALE GENOMIC DNA]</scope>
    <source>
        <strain evidence="2 3">NIES-4017</strain>
    </source>
</reference>
<feature type="compositionally biased region" description="Gly residues" evidence="1">
    <location>
        <begin position="65"/>
        <end position="78"/>
    </location>
</feature>